<dbReference type="SUPFAM" id="SSF46785">
    <property type="entry name" value="Winged helix' DNA-binding domain"/>
    <property type="match status" value="1"/>
</dbReference>
<dbReference type="EC" id="2.7.1.83" evidence="1"/>
<gene>
    <name evidence="1" type="ORF">JCM19239_139</name>
</gene>
<comment type="caution">
    <text evidence="1">The sequence shown here is derived from an EMBL/GenBank/DDBJ whole genome shotgun (WGS) entry which is preliminary data.</text>
</comment>
<keyword evidence="1" id="KW-0808">Transferase</keyword>
<keyword evidence="2" id="KW-1185">Reference proteome</keyword>
<keyword evidence="1" id="KW-0418">Kinase</keyword>
<dbReference type="InterPro" id="IPR036390">
    <property type="entry name" value="WH_DNA-bd_sf"/>
</dbReference>
<dbReference type="Gene3D" id="1.10.10.10">
    <property type="entry name" value="Winged helix-like DNA-binding domain superfamily/Winged helix DNA-binding domain"/>
    <property type="match status" value="1"/>
</dbReference>
<organism evidence="1 2">
    <name type="scientific">Vibrio variabilis</name>
    <dbReference type="NCBI Taxonomy" id="990271"/>
    <lineage>
        <taxon>Bacteria</taxon>
        <taxon>Pseudomonadati</taxon>
        <taxon>Pseudomonadota</taxon>
        <taxon>Gammaproteobacteria</taxon>
        <taxon>Vibrionales</taxon>
        <taxon>Vibrionaceae</taxon>
        <taxon>Vibrio</taxon>
    </lineage>
</organism>
<dbReference type="Proteomes" id="UP000029223">
    <property type="component" value="Unassembled WGS sequence"/>
</dbReference>
<sequence length="54" mass="6116">MFMTEREQQILDLIKQDPLIPQNTLAEMLDLSRSAVAGHIMNLTKKGFIQGKAM</sequence>
<reference evidence="2" key="1">
    <citation type="submission" date="2014-09" db="EMBL/GenBank/DDBJ databases">
        <title>Vibrio variabilis JCM 19239. (C206) whole genome shotgun sequence.</title>
        <authorList>
            <person name="Sawabe T."/>
            <person name="Meirelles P."/>
            <person name="Nakanishi M."/>
            <person name="Sayaka M."/>
            <person name="Hattori M."/>
            <person name="Ohkuma M."/>
        </authorList>
    </citation>
    <scope>NUCLEOTIDE SEQUENCE [LARGE SCALE GENOMIC DNA]</scope>
    <source>
        <strain evidence="2">JCM 19239</strain>
    </source>
</reference>
<proteinExistence type="predicted"/>
<dbReference type="Pfam" id="PF13412">
    <property type="entry name" value="HTH_24"/>
    <property type="match status" value="1"/>
</dbReference>
<protein>
    <submittedName>
        <fullName evidence="1">Pseudouridine kinase</fullName>
        <ecNumber evidence="1">2.7.1.83</ecNumber>
    </submittedName>
</protein>
<dbReference type="InterPro" id="IPR036388">
    <property type="entry name" value="WH-like_DNA-bd_sf"/>
</dbReference>
<evidence type="ECO:0000313" key="2">
    <source>
        <dbReference type="Proteomes" id="UP000029223"/>
    </source>
</evidence>
<accession>A0ABQ0JD01</accession>
<dbReference type="GO" id="GO:0050225">
    <property type="term" value="F:pseudouridine kinase activity"/>
    <property type="evidence" value="ECO:0007669"/>
    <property type="project" value="UniProtKB-EC"/>
</dbReference>
<evidence type="ECO:0000313" key="1">
    <source>
        <dbReference type="EMBL" id="GAL26637.1"/>
    </source>
</evidence>
<dbReference type="EMBL" id="BBMS01000020">
    <property type="protein sequence ID" value="GAL26637.1"/>
    <property type="molecule type" value="Genomic_DNA"/>
</dbReference>
<name>A0ABQ0JD01_9VIBR</name>